<comment type="caution">
    <text evidence="1">The sequence shown here is derived from an EMBL/GenBank/DDBJ whole genome shotgun (WGS) entry which is preliminary data.</text>
</comment>
<accession>A0ABX1D655</accession>
<feature type="non-terminal residue" evidence="1">
    <location>
        <position position="1"/>
    </location>
</feature>
<sequence length="88" mass="9953">ANVLETGFEDNQFFSDYYVRNADFVKLDNISVGYLIPGEKVDFRASLTATNVFTITDYEGLDPEIAGGIDNNFYPRPRTFTLGLNLQF</sequence>
<gene>
    <name evidence="1" type="ORF">HC175_23070</name>
</gene>
<keyword evidence="2" id="KW-1185">Reference proteome</keyword>
<dbReference type="SUPFAM" id="SSF56935">
    <property type="entry name" value="Porins"/>
    <property type="match status" value="1"/>
</dbReference>
<dbReference type="RefSeq" id="WP_168140088.1">
    <property type="nucleotide sequence ID" value="NZ_JAAVJR010001561.1"/>
</dbReference>
<dbReference type="EMBL" id="JAAVJR010001561">
    <property type="protein sequence ID" value="NJW55800.1"/>
    <property type="molecule type" value="Genomic_DNA"/>
</dbReference>
<keyword evidence="1" id="KW-0675">Receptor</keyword>
<reference evidence="1 2" key="1">
    <citation type="submission" date="2020-03" db="EMBL/GenBank/DDBJ databases">
        <title>Salinimicrobium sp. nov, isolated from SCS.</title>
        <authorList>
            <person name="Cao W.R."/>
        </authorList>
    </citation>
    <scope>NUCLEOTIDE SEQUENCE [LARGE SCALE GENOMIC DNA]</scope>
    <source>
        <strain evidence="2">J15B91</strain>
    </source>
</reference>
<protein>
    <submittedName>
        <fullName evidence="1">TonB-dependent receptor</fullName>
    </submittedName>
</protein>
<dbReference type="Proteomes" id="UP000703674">
    <property type="component" value="Unassembled WGS sequence"/>
</dbReference>
<name>A0ABX1D655_9FLAO</name>
<evidence type="ECO:0000313" key="1">
    <source>
        <dbReference type="EMBL" id="NJW55800.1"/>
    </source>
</evidence>
<evidence type="ECO:0000313" key="2">
    <source>
        <dbReference type="Proteomes" id="UP000703674"/>
    </source>
</evidence>
<organism evidence="1 2">
    <name type="scientific">Salinimicrobium oceani</name>
    <dbReference type="NCBI Taxonomy" id="2722702"/>
    <lineage>
        <taxon>Bacteria</taxon>
        <taxon>Pseudomonadati</taxon>
        <taxon>Bacteroidota</taxon>
        <taxon>Flavobacteriia</taxon>
        <taxon>Flavobacteriales</taxon>
        <taxon>Flavobacteriaceae</taxon>
        <taxon>Salinimicrobium</taxon>
    </lineage>
</organism>
<proteinExistence type="predicted"/>